<protein>
    <submittedName>
        <fullName evidence="1">Uncharacterized protein</fullName>
    </submittedName>
</protein>
<dbReference type="EMBL" id="BQNB010014724">
    <property type="protein sequence ID" value="GJT31672.1"/>
    <property type="molecule type" value="Genomic_DNA"/>
</dbReference>
<name>A0ABQ5CYT3_9ASTR</name>
<keyword evidence="2" id="KW-1185">Reference proteome</keyword>
<reference evidence="1" key="2">
    <citation type="submission" date="2022-01" db="EMBL/GenBank/DDBJ databases">
        <authorList>
            <person name="Yamashiro T."/>
            <person name="Shiraishi A."/>
            <person name="Satake H."/>
            <person name="Nakayama K."/>
        </authorList>
    </citation>
    <scope>NUCLEOTIDE SEQUENCE</scope>
</reference>
<accession>A0ABQ5CYT3</accession>
<evidence type="ECO:0000313" key="1">
    <source>
        <dbReference type="EMBL" id="GJT31672.1"/>
    </source>
</evidence>
<dbReference type="Proteomes" id="UP001151760">
    <property type="component" value="Unassembled WGS sequence"/>
</dbReference>
<reference evidence="1" key="1">
    <citation type="journal article" date="2022" name="Int. J. Mol. Sci.">
        <title>Draft Genome of Tanacetum Coccineum: Genomic Comparison of Closely Related Tanacetum-Family Plants.</title>
        <authorList>
            <person name="Yamashiro T."/>
            <person name="Shiraishi A."/>
            <person name="Nakayama K."/>
            <person name="Satake H."/>
        </authorList>
    </citation>
    <scope>NUCLEOTIDE SEQUENCE</scope>
</reference>
<evidence type="ECO:0000313" key="2">
    <source>
        <dbReference type="Proteomes" id="UP001151760"/>
    </source>
</evidence>
<gene>
    <name evidence="1" type="ORF">Tco_0922091</name>
</gene>
<proteinExistence type="predicted"/>
<sequence>MGQGCGSECFRVDRIEDRGYASRLMLQLHNNFNRPHSKELYLTPRTTKTLEYFKDKMLLMQAQENGQNLLLDLALNVDTVFQADDYDAFNSDVYEAPTTQTMFMANLSSANPVYDEVGPSCDSDLLLSEDIIKMKAEALKEQTTASRPIKALIVYLLNTHATLVPRVLPTKREKGFEQTKACYLTKVIPFFKTLKEHFEGIQKALTKEVKEMKEIFGKELEKLRLTTRLLDRMHDESKQITLLICPPNDNLLLIACSKIYVYVAMNSVLLVSSFTEIQMPHPVFKARCLELDIELYDYVIDSKRIIMMS</sequence>
<comment type="caution">
    <text evidence="1">The sequence shown here is derived from an EMBL/GenBank/DDBJ whole genome shotgun (WGS) entry which is preliminary data.</text>
</comment>
<organism evidence="1 2">
    <name type="scientific">Tanacetum coccineum</name>
    <dbReference type="NCBI Taxonomy" id="301880"/>
    <lineage>
        <taxon>Eukaryota</taxon>
        <taxon>Viridiplantae</taxon>
        <taxon>Streptophyta</taxon>
        <taxon>Embryophyta</taxon>
        <taxon>Tracheophyta</taxon>
        <taxon>Spermatophyta</taxon>
        <taxon>Magnoliopsida</taxon>
        <taxon>eudicotyledons</taxon>
        <taxon>Gunneridae</taxon>
        <taxon>Pentapetalae</taxon>
        <taxon>asterids</taxon>
        <taxon>campanulids</taxon>
        <taxon>Asterales</taxon>
        <taxon>Asteraceae</taxon>
        <taxon>Asteroideae</taxon>
        <taxon>Anthemideae</taxon>
        <taxon>Anthemidinae</taxon>
        <taxon>Tanacetum</taxon>
    </lineage>
</organism>